<sequence length="736" mass="81270">MTIDKPSDRLFKYPPMERQDLNQSQLGSFKFTPVDNISSLQAIATSYMNNNINTIIARVKAGHYADRSFNQSAVNRDTDFFNTHIKPDLGDSRLRLGPAAVRSAVEGATSPVRQQRIQPEILSVAPFPMHEAQNANMDTDNSPYIPGNPGAASIGFPDPALINQSLTLALFKEQQGHQQTRVALHEEIQKNLRLGRELVHSSERIRKLQMRMKLMEDGVGENAHASLELNSGHGTNGFVKSSDQDFARLNGKVVMNVVEATPNDNVQAQTLGAGLAIGEVLNAEETIDHATKKSACEVDDTQLFDLRPLEGESEGFKDTLTSNARRTLRKHFVVNPFQDTITATPVQQASDKLIEVSPSSNADELQSVEAKVAPLLALFKEQPTRTEPEVNINMSSCDGMRKLKASPFLAEEPVLQLPAAFLAKYGKKPVLTSKDGLQDSFYSFDRCEIKDSAGTDGTITREGTGSDIRAGMKTPDSLSSTTATTATLSYVGELPSEFPGQPKWKIHRDNPIFYDNFEKEQAQYFSGSPMDLTSQFYNHPVRYLPDDAVKNENIYRTVMIDGIPVIACSKDVLNVAHGGTVESFQMVGPIGKATRLLTARIVFVLEEGAMKMASSKDLEIDGVPVHCWLVREPTYPRSGEMEEFINGMLQATRILFINNITIDQYTNIQGEIMCFGLGRELIDMSWEMDKGPEGYGRAVLEFASIKASVKAGKGIIQHPGYPQATLSFDEDYTCRN</sequence>
<protein>
    <submittedName>
        <fullName evidence="1">Uncharacterized protein</fullName>
    </submittedName>
</protein>
<dbReference type="AlphaFoldDB" id="A0AAV9N7J7"/>
<reference evidence="1 2" key="1">
    <citation type="submission" date="2023-08" db="EMBL/GenBank/DDBJ databases">
        <title>Black Yeasts Isolated from many extreme environments.</title>
        <authorList>
            <person name="Coleine C."/>
            <person name="Stajich J.E."/>
            <person name="Selbmann L."/>
        </authorList>
    </citation>
    <scope>NUCLEOTIDE SEQUENCE [LARGE SCALE GENOMIC DNA]</scope>
    <source>
        <strain evidence="1 2">CCFEE 5792</strain>
    </source>
</reference>
<accession>A0AAV9N7J7</accession>
<evidence type="ECO:0000313" key="2">
    <source>
        <dbReference type="Proteomes" id="UP001358417"/>
    </source>
</evidence>
<keyword evidence="2" id="KW-1185">Reference proteome</keyword>
<organism evidence="1 2">
    <name type="scientific">Exophiala bonariae</name>
    <dbReference type="NCBI Taxonomy" id="1690606"/>
    <lineage>
        <taxon>Eukaryota</taxon>
        <taxon>Fungi</taxon>
        <taxon>Dikarya</taxon>
        <taxon>Ascomycota</taxon>
        <taxon>Pezizomycotina</taxon>
        <taxon>Eurotiomycetes</taxon>
        <taxon>Chaetothyriomycetidae</taxon>
        <taxon>Chaetothyriales</taxon>
        <taxon>Herpotrichiellaceae</taxon>
        <taxon>Exophiala</taxon>
    </lineage>
</organism>
<proteinExistence type="predicted"/>
<dbReference type="GeneID" id="89971704"/>
<dbReference type="RefSeq" id="XP_064705458.1">
    <property type="nucleotide sequence ID" value="XM_064847105.1"/>
</dbReference>
<dbReference type="Proteomes" id="UP001358417">
    <property type="component" value="Unassembled WGS sequence"/>
</dbReference>
<gene>
    <name evidence="1" type="ORF">LTR84_003517</name>
</gene>
<dbReference type="EMBL" id="JAVRRD010000016">
    <property type="protein sequence ID" value="KAK5050958.1"/>
    <property type="molecule type" value="Genomic_DNA"/>
</dbReference>
<comment type="caution">
    <text evidence="1">The sequence shown here is derived from an EMBL/GenBank/DDBJ whole genome shotgun (WGS) entry which is preliminary data.</text>
</comment>
<evidence type="ECO:0000313" key="1">
    <source>
        <dbReference type="EMBL" id="KAK5050958.1"/>
    </source>
</evidence>
<name>A0AAV9N7J7_9EURO</name>